<dbReference type="EMBL" id="BARS01056057">
    <property type="protein sequence ID" value="GAG51217.1"/>
    <property type="molecule type" value="Genomic_DNA"/>
</dbReference>
<protein>
    <submittedName>
        <fullName evidence="1">Uncharacterized protein</fullName>
    </submittedName>
</protein>
<evidence type="ECO:0000313" key="1">
    <source>
        <dbReference type="EMBL" id="GAG51217.1"/>
    </source>
</evidence>
<sequence>KKGHFCRWSFKNDASDPNPKRVVYKPVFQWVPV</sequence>
<dbReference type="AlphaFoldDB" id="X0YXD5"/>
<name>X0YXD5_9ZZZZ</name>
<gene>
    <name evidence="1" type="ORF">S01H1_82651</name>
</gene>
<organism evidence="1">
    <name type="scientific">marine sediment metagenome</name>
    <dbReference type="NCBI Taxonomy" id="412755"/>
    <lineage>
        <taxon>unclassified sequences</taxon>
        <taxon>metagenomes</taxon>
        <taxon>ecological metagenomes</taxon>
    </lineage>
</organism>
<comment type="caution">
    <text evidence="1">The sequence shown here is derived from an EMBL/GenBank/DDBJ whole genome shotgun (WGS) entry which is preliminary data.</text>
</comment>
<proteinExistence type="predicted"/>
<reference evidence="1" key="1">
    <citation type="journal article" date="2014" name="Front. Microbiol.">
        <title>High frequency of phylogenetically diverse reductive dehalogenase-homologous genes in deep subseafloor sedimentary metagenomes.</title>
        <authorList>
            <person name="Kawai M."/>
            <person name="Futagami T."/>
            <person name="Toyoda A."/>
            <person name="Takaki Y."/>
            <person name="Nishi S."/>
            <person name="Hori S."/>
            <person name="Arai W."/>
            <person name="Tsubouchi T."/>
            <person name="Morono Y."/>
            <person name="Uchiyama I."/>
            <person name="Ito T."/>
            <person name="Fujiyama A."/>
            <person name="Inagaki F."/>
            <person name="Takami H."/>
        </authorList>
    </citation>
    <scope>NUCLEOTIDE SEQUENCE</scope>
    <source>
        <strain evidence="1">Expedition CK06-06</strain>
    </source>
</reference>
<accession>X0YXD5</accession>
<feature type="non-terminal residue" evidence="1">
    <location>
        <position position="1"/>
    </location>
</feature>